<dbReference type="GO" id="GO:0005737">
    <property type="term" value="C:cytoplasm"/>
    <property type="evidence" value="ECO:0007669"/>
    <property type="project" value="TreeGrafter"/>
</dbReference>
<protein>
    <recommendedName>
        <fullName evidence="1">thioredoxin-dependent peroxiredoxin</fullName>
        <ecNumber evidence="1">1.11.1.24</ecNumber>
    </recommendedName>
    <alternativeName>
        <fullName evidence="7">Thioredoxin peroxidase</fullName>
    </alternativeName>
</protein>
<keyword evidence="6" id="KW-0676">Redox-active center</keyword>
<dbReference type="GO" id="GO:0045454">
    <property type="term" value="P:cell redox homeostasis"/>
    <property type="evidence" value="ECO:0007669"/>
    <property type="project" value="TreeGrafter"/>
</dbReference>
<dbReference type="InterPro" id="IPR036249">
    <property type="entry name" value="Thioredoxin-like_sf"/>
</dbReference>
<evidence type="ECO:0000256" key="3">
    <source>
        <dbReference type="ARBA" id="ARBA00022862"/>
    </source>
</evidence>
<comment type="caution">
    <text evidence="11">The sequence shown here is derived from an EMBL/GenBank/DDBJ whole genome shotgun (WGS) entry which is preliminary data.</text>
</comment>
<dbReference type="GO" id="GO:0034599">
    <property type="term" value="P:cellular response to oxidative stress"/>
    <property type="evidence" value="ECO:0007669"/>
    <property type="project" value="TreeGrafter"/>
</dbReference>
<comment type="similarity">
    <text evidence="8">Belongs to the peroxiredoxin family. BCP/PrxQ subfamily.</text>
</comment>
<evidence type="ECO:0000259" key="10">
    <source>
        <dbReference type="PROSITE" id="PS51352"/>
    </source>
</evidence>
<evidence type="ECO:0000256" key="4">
    <source>
        <dbReference type="ARBA" id="ARBA00023002"/>
    </source>
</evidence>
<name>A0A6A8G7Y9_9EURY</name>
<evidence type="ECO:0000313" key="11">
    <source>
        <dbReference type="EMBL" id="MRW96236.1"/>
    </source>
</evidence>
<dbReference type="InterPro" id="IPR050924">
    <property type="entry name" value="Peroxiredoxin_BCP/PrxQ"/>
</dbReference>
<accession>A0A6A8G7Y9</accession>
<gene>
    <name evidence="11" type="ORF">GJR99_06555</name>
</gene>
<evidence type="ECO:0000256" key="2">
    <source>
        <dbReference type="ARBA" id="ARBA00022559"/>
    </source>
</evidence>
<dbReference type="PANTHER" id="PTHR42801">
    <property type="entry name" value="THIOREDOXIN-DEPENDENT PEROXIDE REDUCTASE"/>
    <property type="match status" value="1"/>
</dbReference>
<reference evidence="11 12" key="1">
    <citation type="submission" date="2019-11" db="EMBL/GenBank/DDBJ databases">
        <title>Whole genome sequence of Haloferax sp. MBLA0078.</title>
        <authorList>
            <person name="Seo M.-J."/>
            <person name="Cho E.-S."/>
        </authorList>
    </citation>
    <scope>NUCLEOTIDE SEQUENCE [LARGE SCALE GENOMIC DNA]</scope>
    <source>
        <strain evidence="11 12">MBLA0078</strain>
    </source>
</reference>
<dbReference type="RefSeq" id="WP_151110449.1">
    <property type="nucleotide sequence ID" value="NZ_WKJQ01000001.1"/>
</dbReference>
<evidence type="ECO:0000256" key="1">
    <source>
        <dbReference type="ARBA" id="ARBA00013017"/>
    </source>
</evidence>
<evidence type="ECO:0000313" key="12">
    <source>
        <dbReference type="Proteomes" id="UP000443423"/>
    </source>
</evidence>
<evidence type="ECO:0000256" key="8">
    <source>
        <dbReference type="ARBA" id="ARBA00038489"/>
    </source>
</evidence>
<evidence type="ECO:0000256" key="9">
    <source>
        <dbReference type="ARBA" id="ARBA00049091"/>
    </source>
</evidence>
<dbReference type="PROSITE" id="PS51352">
    <property type="entry name" value="THIOREDOXIN_2"/>
    <property type="match status" value="1"/>
</dbReference>
<dbReference type="AlphaFoldDB" id="A0A6A8G7Y9"/>
<comment type="catalytic activity">
    <reaction evidence="9">
        <text>a hydroperoxide + [thioredoxin]-dithiol = an alcohol + [thioredoxin]-disulfide + H2O</text>
        <dbReference type="Rhea" id="RHEA:62620"/>
        <dbReference type="Rhea" id="RHEA-COMP:10698"/>
        <dbReference type="Rhea" id="RHEA-COMP:10700"/>
        <dbReference type="ChEBI" id="CHEBI:15377"/>
        <dbReference type="ChEBI" id="CHEBI:29950"/>
        <dbReference type="ChEBI" id="CHEBI:30879"/>
        <dbReference type="ChEBI" id="CHEBI:35924"/>
        <dbReference type="ChEBI" id="CHEBI:50058"/>
        <dbReference type="EC" id="1.11.1.24"/>
    </reaction>
</comment>
<keyword evidence="5" id="KW-1015">Disulfide bond</keyword>
<evidence type="ECO:0000256" key="6">
    <source>
        <dbReference type="ARBA" id="ARBA00023284"/>
    </source>
</evidence>
<keyword evidence="12" id="KW-1185">Reference proteome</keyword>
<evidence type="ECO:0000256" key="7">
    <source>
        <dbReference type="ARBA" id="ARBA00032824"/>
    </source>
</evidence>
<keyword evidence="2" id="KW-0575">Peroxidase</keyword>
<dbReference type="Proteomes" id="UP000443423">
    <property type="component" value="Unassembled WGS sequence"/>
</dbReference>
<dbReference type="Gene3D" id="3.40.30.10">
    <property type="entry name" value="Glutaredoxin"/>
    <property type="match status" value="1"/>
</dbReference>
<dbReference type="EC" id="1.11.1.24" evidence="1"/>
<keyword evidence="4" id="KW-0560">Oxidoreductase</keyword>
<dbReference type="InterPro" id="IPR013766">
    <property type="entry name" value="Thioredoxin_domain"/>
</dbReference>
<evidence type="ECO:0000256" key="5">
    <source>
        <dbReference type="ARBA" id="ARBA00023157"/>
    </source>
</evidence>
<dbReference type="InterPro" id="IPR000866">
    <property type="entry name" value="AhpC/TSA"/>
</dbReference>
<dbReference type="PANTHER" id="PTHR42801:SF4">
    <property type="entry name" value="AHPC_TSA FAMILY PROTEIN"/>
    <property type="match status" value="1"/>
</dbReference>
<dbReference type="Pfam" id="PF00578">
    <property type="entry name" value="AhpC-TSA"/>
    <property type="match status" value="1"/>
</dbReference>
<proteinExistence type="inferred from homology"/>
<feature type="domain" description="Thioredoxin" evidence="10">
    <location>
        <begin position="4"/>
        <end position="165"/>
    </location>
</feature>
<sequence length="174" mass="19611">MTGLAVGETADDVELPLVGPSGDVTDRYLSELVADKPVLLCFYTADFSPDCTDEWCAFRDFDWFAAGQHVTVVGASKSSVGMHRRFIDRHDLTFPLYADTDLELASKFDVVYRTFGVSKRAHRSCFLLDEDLTVRYRWIGDHWLDPTRDVPPLTEVHEGISEALQLEPAESFGF</sequence>
<dbReference type="EMBL" id="WKJQ01000001">
    <property type="protein sequence ID" value="MRW96236.1"/>
    <property type="molecule type" value="Genomic_DNA"/>
</dbReference>
<dbReference type="OrthoDB" id="165617at2157"/>
<keyword evidence="3" id="KW-0049">Antioxidant</keyword>
<dbReference type="GO" id="GO:0008379">
    <property type="term" value="F:thioredoxin peroxidase activity"/>
    <property type="evidence" value="ECO:0007669"/>
    <property type="project" value="TreeGrafter"/>
</dbReference>
<dbReference type="SUPFAM" id="SSF52833">
    <property type="entry name" value="Thioredoxin-like"/>
    <property type="match status" value="1"/>
</dbReference>
<organism evidence="11 12">
    <name type="scientific">Haloferax marinum</name>
    <dbReference type="NCBI Taxonomy" id="2666143"/>
    <lineage>
        <taxon>Archaea</taxon>
        <taxon>Methanobacteriati</taxon>
        <taxon>Methanobacteriota</taxon>
        <taxon>Stenosarchaea group</taxon>
        <taxon>Halobacteria</taxon>
        <taxon>Halobacteriales</taxon>
        <taxon>Haloferacaceae</taxon>
        <taxon>Haloferax</taxon>
    </lineage>
</organism>